<organismHost>
    <name type="scientific">Capra hircus</name>
    <name type="common">Goat</name>
    <dbReference type="NCBI Taxonomy" id="9925"/>
</organismHost>
<organism evidence="2 3">
    <name type="scientific">Orf virus</name>
    <name type="common">ORFV</name>
    <dbReference type="NCBI Taxonomy" id="10258"/>
    <lineage>
        <taxon>Viruses</taxon>
        <taxon>Varidnaviria</taxon>
        <taxon>Bamfordvirae</taxon>
        <taxon>Nucleocytoviricota</taxon>
        <taxon>Pokkesviricetes</taxon>
        <taxon>Chitovirales</taxon>
        <taxon>Poxviridae</taxon>
        <taxon>Chordopoxvirinae</taxon>
        <taxon>Parapoxvirus</taxon>
        <taxon>Parapoxvirus orf</taxon>
    </lineage>
</organism>
<dbReference type="Proteomes" id="UP000103309">
    <property type="component" value="Segment"/>
</dbReference>
<evidence type="ECO:0000256" key="1">
    <source>
        <dbReference type="SAM" id="Phobius"/>
    </source>
</evidence>
<evidence type="ECO:0000313" key="3">
    <source>
        <dbReference type="Proteomes" id="UP000103309"/>
    </source>
</evidence>
<evidence type="ECO:0000313" key="2">
    <source>
        <dbReference type="EMBL" id="ADY76882.1"/>
    </source>
</evidence>
<proteinExistence type="predicted"/>
<keyword evidence="1" id="KW-0472">Membrane</keyword>
<name>F1AX51_ORFV</name>
<protein>
    <submittedName>
        <fullName evidence="2">PP202</fullName>
    </submittedName>
</protein>
<organismHost>
    <name type="scientific">Ovis aries</name>
    <name type="common">Sheep</name>
    <dbReference type="NCBI Taxonomy" id="9940"/>
</organismHost>
<sequence>MMEVYTSVSSITVSKSSLPQTRVFTRKWCTPVAMESRSVDSVTSTLASLVSFALREAMNETRKSALLLSTMTSATMKLRFSVFADWNSSVADACTSSRFAESRRKNTPRLISAAKRRSYSCRRALIAMRKFRMSRLMLYFTAQVCVFMMVSKDITMLKMKRWLCEK</sequence>
<keyword evidence="1" id="KW-1133">Transmembrane helix</keyword>
<reference evidence="2 3" key="1">
    <citation type="submission" date="2010-04" db="EMBL/GenBank/DDBJ databases">
        <title>Novel immune-modulators identified by a rapid, functional screen of the Parapox virus genome.</title>
        <authorList>
            <person name="McGuire M.J."/>
            <person name="Sykes K.F."/>
            <person name="Johnston S.A."/>
        </authorList>
    </citation>
    <scope>NUCLEOTIDE SEQUENCE [LARGE SCALE GENOMIC DNA]</scope>
    <source>
        <strain evidence="2">D1701</strain>
    </source>
</reference>
<accession>F1AX51</accession>
<feature type="transmembrane region" description="Helical" evidence="1">
    <location>
        <begin position="136"/>
        <end position="157"/>
    </location>
</feature>
<organismHost>
    <name type="scientific">Homo sapiens</name>
    <name type="common">Human</name>
    <dbReference type="NCBI Taxonomy" id="9606"/>
</organismHost>
<dbReference type="EMBL" id="HM133903">
    <property type="protein sequence ID" value="ADY76882.1"/>
    <property type="molecule type" value="Genomic_DNA"/>
</dbReference>
<keyword evidence="1" id="KW-0812">Transmembrane</keyword>